<reference evidence="7 8" key="2">
    <citation type="journal article" date="2016" name="Genome Announc.">
        <title>Draft Genome Sequence of Erythromycin- and Oxytetracycline-Sensitive Nocardia seriolae Strain U-1 (NBRC 110359).</title>
        <authorList>
            <person name="Imajoh M."/>
            <person name="Sukeda M."/>
            <person name="Shimizu M."/>
            <person name="Yamane J."/>
            <person name="Ohnishi K."/>
            <person name="Oshima S."/>
        </authorList>
    </citation>
    <scope>NUCLEOTIDE SEQUENCE [LARGE SCALE GENOMIC DNA]</scope>
    <source>
        <strain evidence="7 8">U-1</strain>
    </source>
</reference>
<dbReference type="GO" id="GO:0000976">
    <property type="term" value="F:transcription cis-regulatory region binding"/>
    <property type="evidence" value="ECO:0007669"/>
    <property type="project" value="TreeGrafter"/>
</dbReference>
<dbReference type="Pfam" id="PF12833">
    <property type="entry name" value="HTH_18"/>
    <property type="match status" value="1"/>
</dbReference>
<evidence type="ECO:0000313" key="8">
    <source>
        <dbReference type="Proteomes" id="UP000037179"/>
    </source>
</evidence>
<dbReference type="GeneID" id="93376659"/>
<reference evidence="6 9" key="3">
    <citation type="submission" date="2016-10" db="EMBL/GenBank/DDBJ databases">
        <title>Genome sequence of Nocardia seriolae strain EM150506, isolated from Anguila japonica.</title>
        <authorList>
            <person name="Han H.-J."/>
        </authorList>
    </citation>
    <scope>NUCLEOTIDE SEQUENCE [LARGE SCALE GENOMIC DNA]</scope>
    <source>
        <strain evidence="6 9">EM150506</strain>
    </source>
</reference>
<evidence type="ECO:0000256" key="3">
    <source>
        <dbReference type="ARBA" id="ARBA00023163"/>
    </source>
</evidence>
<evidence type="ECO:0000259" key="5">
    <source>
        <dbReference type="PROSITE" id="PS01124"/>
    </source>
</evidence>
<evidence type="ECO:0000313" key="6">
    <source>
        <dbReference type="EMBL" id="APB00204.1"/>
    </source>
</evidence>
<evidence type="ECO:0000256" key="4">
    <source>
        <dbReference type="SAM" id="MobiDB-lite"/>
    </source>
</evidence>
<evidence type="ECO:0000256" key="2">
    <source>
        <dbReference type="ARBA" id="ARBA00023125"/>
    </source>
</evidence>
<dbReference type="SMART" id="SM00342">
    <property type="entry name" value="HTH_ARAC"/>
    <property type="match status" value="1"/>
</dbReference>
<evidence type="ECO:0000313" key="9">
    <source>
        <dbReference type="Proteomes" id="UP000180166"/>
    </source>
</evidence>
<dbReference type="Proteomes" id="UP000180166">
    <property type="component" value="Chromosome"/>
</dbReference>
<dbReference type="Pfam" id="PF12625">
    <property type="entry name" value="Arabinose_bd"/>
    <property type="match status" value="1"/>
</dbReference>
<dbReference type="PROSITE" id="PS01124">
    <property type="entry name" value="HTH_ARAC_FAMILY_2"/>
    <property type="match status" value="1"/>
</dbReference>
<evidence type="ECO:0000256" key="1">
    <source>
        <dbReference type="ARBA" id="ARBA00023015"/>
    </source>
</evidence>
<organism evidence="7 8">
    <name type="scientific">Nocardia seriolae</name>
    <dbReference type="NCBI Taxonomy" id="37332"/>
    <lineage>
        <taxon>Bacteria</taxon>
        <taxon>Bacillati</taxon>
        <taxon>Actinomycetota</taxon>
        <taxon>Actinomycetes</taxon>
        <taxon>Mycobacteriales</taxon>
        <taxon>Nocardiaceae</taxon>
        <taxon>Nocardia</taxon>
    </lineage>
</organism>
<dbReference type="InterPro" id="IPR032687">
    <property type="entry name" value="AraC-type_N"/>
</dbReference>
<dbReference type="Proteomes" id="UP000037179">
    <property type="component" value="Unassembled WGS sequence"/>
</dbReference>
<dbReference type="InterPro" id="IPR018060">
    <property type="entry name" value="HTH_AraC"/>
</dbReference>
<accession>A0A0B8N1N4</accession>
<dbReference type="AlphaFoldDB" id="A0A0B8N1N4"/>
<evidence type="ECO:0000313" key="7">
    <source>
        <dbReference type="EMBL" id="GAP27669.1"/>
    </source>
</evidence>
<dbReference type="PANTHER" id="PTHR47894">
    <property type="entry name" value="HTH-TYPE TRANSCRIPTIONAL REGULATOR GADX"/>
    <property type="match status" value="1"/>
</dbReference>
<protein>
    <submittedName>
        <fullName evidence="7">AraC family transcriptional regulator</fullName>
    </submittedName>
    <submittedName>
        <fullName evidence="6">HTH-type transcriptional regulator</fullName>
    </submittedName>
</protein>
<dbReference type="Gene3D" id="1.10.10.60">
    <property type="entry name" value="Homeodomain-like"/>
    <property type="match status" value="1"/>
</dbReference>
<dbReference type="PANTHER" id="PTHR47894:SF4">
    <property type="entry name" value="HTH-TYPE TRANSCRIPTIONAL REGULATOR GADX"/>
    <property type="match status" value="1"/>
</dbReference>
<reference evidence="8" key="1">
    <citation type="submission" date="2015-07" db="EMBL/GenBank/DDBJ databases">
        <title>Nocardia seriolae U-1 whole genome shotgun sequence.</title>
        <authorList>
            <person name="Imajoh M."/>
            <person name="Fukumoto Y."/>
            <person name="Sukeda M."/>
            <person name="Yamane J."/>
            <person name="Yamasaki K."/>
            <person name="Shimizu M."/>
            <person name="Ohnishi K."/>
            <person name="Oshima S."/>
        </authorList>
    </citation>
    <scope>NUCLEOTIDE SEQUENCE [LARGE SCALE GENOMIC DNA]</scope>
    <source>
        <strain evidence="8">U-1</strain>
    </source>
</reference>
<sequence length="366" mass="39753">MAAQQRPATAGLADTVSSHVARLALDTAEQAGVPCSELAPLAKLIRMSAPDNRTRVPTTDMVRLWEILRQHVGPEAGVRMAALADPGSLHVWDYLIQAAPTMSESLRTAAAHTATICDPAVSMHVADDGSRLALAIADSPFGGPAVAAFTEFALAVTQRRIRESFGACAIPVRVDFTHAAPRDTGYLADAFGTGNIHFGQERAGMTFLPAADLRERPPHDPRLYGILQDYARHLIDHPLPAPSWPESVRTVIRFVVSGNTSRGIDMGEVAGRLNLSPRTFQRRLAEYGTSWRAELEAARHELALELLADPGIPVRTVALRLGYDDHRTLSRAFQRWTGLTPTEYRRATDPVDRGRPGTVVAASEPE</sequence>
<keyword evidence="8" id="KW-1185">Reference proteome</keyword>
<name>A0A0B8N1N4_9NOCA</name>
<keyword evidence="1" id="KW-0805">Transcription regulation</keyword>
<dbReference type="SUPFAM" id="SSF46689">
    <property type="entry name" value="Homeodomain-like"/>
    <property type="match status" value="1"/>
</dbReference>
<feature type="region of interest" description="Disordered" evidence="4">
    <location>
        <begin position="344"/>
        <end position="366"/>
    </location>
</feature>
<feature type="domain" description="HTH araC/xylS-type" evidence="5">
    <location>
        <begin position="249"/>
        <end position="347"/>
    </location>
</feature>
<feature type="compositionally biased region" description="Basic and acidic residues" evidence="4">
    <location>
        <begin position="344"/>
        <end position="355"/>
    </location>
</feature>
<dbReference type="EMBL" id="CP017839">
    <property type="protein sequence ID" value="APB00204.1"/>
    <property type="molecule type" value="Genomic_DNA"/>
</dbReference>
<dbReference type="OrthoDB" id="5241536at2"/>
<dbReference type="KEGG" id="nsr:NS506_06168"/>
<dbReference type="InterPro" id="IPR009057">
    <property type="entry name" value="Homeodomain-like_sf"/>
</dbReference>
<dbReference type="GO" id="GO:0003700">
    <property type="term" value="F:DNA-binding transcription factor activity"/>
    <property type="evidence" value="ECO:0007669"/>
    <property type="project" value="InterPro"/>
</dbReference>
<keyword evidence="2" id="KW-0238">DNA-binding</keyword>
<dbReference type="RefSeq" id="WP_033086583.1">
    <property type="nucleotide sequence ID" value="NZ_AP017900.1"/>
</dbReference>
<proteinExistence type="predicted"/>
<dbReference type="EMBL" id="BBYQ01000022">
    <property type="protein sequence ID" value="GAP27669.1"/>
    <property type="molecule type" value="Genomic_DNA"/>
</dbReference>
<gene>
    <name evidence="6" type="ORF">NS506_06168</name>
    <name evidence="7" type="ORF">NSK11_contig00022-0013</name>
</gene>
<dbReference type="GO" id="GO:0005829">
    <property type="term" value="C:cytosol"/>
    <property type="evidence" value="ECO:0007669"/>
    <property type="project" value="TreeGrafter"/>
</dbReference>
<keyword evidence="3" id="KW-0804">Transcription</keyword>